<dbReference type="Proteomes" id="UP000499080">
    <property type="component" value="Unassembled WGS sequence"/>
</dbReference>
<gene>
    <name evidence="1" type="ORF">AVEN_194225_1</name>
</gene>
<dbReference type="AlphaFoldDB" id="A0A4Y2HGJ8"/>
<accession>A0A4Y2HGJ8</accession>
<name>A0A4Y2HGJ8_ARAVE</name>
<dbReference type="EMBL" id="BGPR01001930">
    <property type="protein sequence ID" value="GBM64462.1"/>
    <property type="molecule type" value="Genomic_DNA"/>
</dbReference>
<protein>
    <submittedName>
        <fullName evidence="1">Uncharacterized protein</fullName>
    </submittedName>
</protein>
<sequence>MNNLRNLYDLAGVYRRGEADILPRPQDSRTVKGVAWRQFSLRTMSAVRVRSFAVPIYPHTFKVGDYQSCNCLRYVSFFSSLCFLSLDFTTALSHKM</sequence>
<keyword evidence="2" id="KW-1185">Reference proteome</keyword>
<evidence type="ECO:0000313" key="1">
    <source>
        <dbReference type="EMBL" id="GBM64462.1"/>
    </source>
</evidence>
<evidence type="ECO:0000313" key="2">
    <source>
        <dbReference type="Proteomes" id="UP000499080"/>
    </source>
</evidence>
<comment type="caution">
    <text evidence="1">The sequence shown here is derived from an EMBL/GenBank/DDBJ whole genome shotgun (WGS) entry which is preliminary data.</text>
</comment>
<organism evidence="1 2">
    <name type="scientific">Araneus ventricosus</name>
    <name type="common">Orbweaver spider</name>
    <name type="synonym">Epeira ventricosa</name>
    <dbReference type="NCBI Taxonomy" id="182803"/>
    <lineage>
        <taxon>Eukaryota</taxon>
        <taxon>Metazoa</taxon>
        <taxon>Ecdysozoa</taxon>
        <taxon>Arthropoda</taxon>
        <taxon>Chelicerata</taxon>
        <taxon>Arachnida</taxon>
        <taxon>Araneae</taxon>
        <taxon>Araneomorphae</taxon>
        <taxon>Entelegynae</taxon>
        <taxon>Araneoidea</taxon>
        <taxon>Araneidae</taxon>
        <taxon>Araneus</taxon>
    </lineage>
</organism>
<proteinExistence type="predicted"/>
<reference evidence="1 2" key="1">
    <citation type="journal article" date="2019" name="Sci. Rep.">
        <title>Orb-weaving spider Araneus ventricosus genome elucidates the spidroin gene catalogue.</title>
        <authorList>
            <person name="Kono N."/>
            <person name="Nakamura H."/>
            <person name="Ohtoshi R."/>
            <person name="Moran D.A.P."/>
            <person name="Shinohara A."/>
            <person name="Yoshida Y."/>
            <person name="Fujiwara M."/>
            <person name="Mori M."/>
            <person name="Tomita M."/>
            <person name="Arakawa K."/>
        </authorList>
    </citation>
    <scope>NUCLEOTIDE SEQUENCE [LARGE SCALE GENOMIC DNA]</scope>
</reference>